<dbReference type="SUPFAM" id="SSF48029">
    <property type="entry name" value="FliG"/>
    <property type="match status" value="2"/>
</dbReference>
<comment type="caution">
    <text evidence="14">The sequence shown here is derived from an EMBL/GenBank/DDBJ whole genome shotgun (WGS) entry which is preliminary data.</text>
</comment>
<evidence type="ECO:0000256" key="1">
    <source>
        <dbReference type="ARBA" id="ARBA00004117"/>
    </source>
</evidence>
<evidence type="ECO:0000259" key="11">
    <source>
        <dbReference type="Pfam" id="PF01706"/>
    </source>
</evidence>
<comment type="subcellular location">
    <subcellularLocation>
        <location evidence="1">Bacterial flagellum basal body</location>
    </subcellularLocation>
    <subcellularLocation>
        <location evidence="2">Cell membrane</location>
        <topology evidence="2">Peripheral membrane protein</topology>
        <orientation evidence="2">Cytoplasmic side</orientation>
    </subcellularLocation>
</comment>
<evidence type="ECO:0000256" key="2">
    <source>
        <dbReference type="ARBA" id="ARBA00004413"/>
    </source>
</evidence>
<keyword evidence="14" id="KW-0282">Flagellum</keyword>
<dbReference type="Proteomes" id="UP000709466">
    <property type="component" value="Unassembled WGS sequence"/>
</dbReference>
<evidence type="ECO:0000313" key="15">
    <source>
        <dbReference type="Proteomes" id="UP000709466"/>
    </source>
</evidence>
<comment type="similarity">
    <text evidence="3">Belongs to the FliG family.</text>
</comment>
<keyword evidence="15" id="KW-1185">Reference proteome</keyword>
<dbReference type="Gene3D" id="1.10.220.30">
    <property type="match status" value="3"/>
</dbReference>
<evidence type="ECO:0000256" key="3">
    <source>
        <dbReference type="ARBA" id="ARBA00010299"/>
    </source>
</evidence>
<evidence type="ECO:0000256" key="10">
    <source>
        <dbReference type="ARBA" id="ARBA00025598"/>
    </source>
</evidence>
<protein>
    <recommendedName>
        <fullName evidence="4">Flagellar motor switch protein FliG</fullName>
    </recommendedName>
</protein>
<evidence type="ECO:0000256" key="8">
    <source>
        <dbReference type="ARBA" id="ARBA00023136"/>
    </source>
</evidence>
<dbReference type="Pfam" id="PF14841">
    <property type="entry name" value="FliG_M"/>
    <property type="match status" value="1"/>
</dbReference>
<keyword evidence="9" id="KW-0975">Bacterial flagellum</keyword>
<reference evidence="14 15" key="1">
    <citation type="submission" date="2020-03" db="EMBL/GenBank/DDBJ databases">
        <title>Bacterial isolates of synthetic phycosphere.</title>
        <authorList>
            <person name="Fu H."/>
            <person name="Moran M.A."/>
        </authorList>
    </citation>
    <scope>NUCLEOTIDE SEQUENCE [LARGE SCALE GENOMIC DNA]</scope>
    <source>
        <strain evidence="14 15">HF1</strain>
    </source>
</reference>
<evidence type="ECO:0000256" key="6">
    <source>
        <dbReference type="ARBA" id="ARBA00022500"/>
    </source>
</evidence>
<name>A0ABX0VY46_9RHOB</name>
<evidence type="ECO:0000313" key="14">
    <source>
        <dbReference type="EMBL" id="NIY72633.1"/>
    </source>
</evidence>
<evidence type="ECO:0000256" key="5">
    <source>
        <dbReference type="ARBA" id="ARBA00022475"/>
    </source>
</evidence>
<evidence type="ECO:0000259" key="13">
    <source>
        <dbReference type="Pfam" id="PF14842"/>
    </source>
</evidence>
<dbReference type="EMBL" id="JAATOP010000005">
    <property type="protein sequence ID" value="NIY72633.1"/>
    <property type="molecule type" value="Genomic_DNA"/>
</dbReference>
<feature type="domain" description="Flagellar motor switch protein FliG N-terminal" evidence="13">
    <location>
        <begin position="13"/>
        <end position="109"/>
    </location>
</feature>
<accession>A0ABX0VY46</accession>
<gene>
    <name evidence="14" type="ORF">HCZ30_09315</name>
</gene>
<dbReference type="InterPro" id="IPR023087">
    <property type="entry name" value="Flg_Motor_Flig_C"/>
</dbReference>
<comment type="function">
    <text evidence="10">FliG is one of three proteins (FliG, FliN, FliM) that forms the rotor-mounted switch complex (C ring), located at the base of the basal body. This complex interacts with the CheY and CheZ chemotaxis proteins, in addition to contacting components of the motor that determine the direction of flagellar rotation.</text>
</comment>
<dbReference type="Pfam" id="PF01706">
    <property type="entry name" value="FliG_C"/>
    <property type="match status" value="1"/>
</dbReference>
<evidence type="ECO:0000259" key="12">
    <source>
        <dbReference type="Pfam" id="PF14841"/>
    </source>
</evidence>
<dbReference type="InterPro" id="IPR011002">
    <property type="entry name" value="FliG_a-hlx"/>
</dbReference>
<sequence length="338" mass="36439">MPDGSGVLFQRDLTRKQKAALIVQLLITDGQRMALSQLPDEVQLELTRQLAALGIVDRVTMDAVIDEFVTELDAMGLSGPQGMGAALTTLSSHLSPSAASRIKEELSGGDPWPVIAALPEHDLARIMQREAVEVGAITLSKLPIPKAAEVLGLIHGSLARRITYAMSFTADVHVDTVNDIGRALLMDYGATEVPVFKAPAPTRLGEILTASRSGTRDAVLQELRQEDEAFASEVRRAIFTFSDIPARIAPPDMPKLAKAMAQPDLVRALAAAGDAQEVTDYILGNMSKRMAAQLSEEIAELPPMSAAEAEDAQNLMMTALRELVERGEVTLIHRMEEA</sequence>
<proteinExistence type="inferred from homology"/>
<keyword evidence="14" id="KW-0966">Cell projection</keyword>
<dbReference type="PRINTS" id="PR00954">
    <property type="entry name" value="FLGMOTORFLIG"/>
</dbReference>
<dbReference type="InterPro" id="IPR032779">
    <property type="entry name" value="FliG_M"/>
</dbReference>
<keyword evidence="8" id="KW-0472">Membrane</keyword>
<keyword evidence="7" id="KW-0283">Flagellar rotation</keyword>
<dbReference type="InterPro" id="IPR028263">
    <property type="entry name" value="FliG_N"/>
</dbReference>
<dbReference type="InterPro" id="IPR000090">
    <property type="entry name" value="Flg_Motor_Flig"/>
</dbReference>
<feature type="domain" description="Flagellar motor switch protein FliG middle" evidence="12">
    <location>
        <begin position="122"/>
        <end position="184"/>
    </location>
</feature>
<dbReference type="PANTHER" id="PTHR30534">
    <property type="entry name" value="FLAGELLAR MOTOR SWITCH PROTEIN FLIG"/>
    <property type="match status" value="1"/>
</dbReference>
<dbReference type="PANTHER" id="PTHR30534:SF0">
    <property type="entry name" value="FLAGELLAR MOTOR SWITCH PROTEIN FLIG"/>
    <property type="match status" value="1"/>
</dbReference>
<dbReference type="RefSeq" id="WP_167638011.1">
    <property type="nucleotide sequence ID" value="NZ_JAATOP010000005.1"/>
</dbReference>
<feature type="domain" description="Flagellar motor switch protein FliG C-terminal" evidence="11">
    <location>
        <begin position="222"/>
        <end position="331"/>
    </location>
</feature>
<keyword evidence="5" id="KW-1003">Cell membrane</keyword>
<keyword evidence="14" id="KW-0969">Cilium</keyword>
<keyword evidence="6" id="KW-0145">Chemotaxis</keyword>
<evidence type="ECO:0000256" key="7">
    <source>
        <dbReference type="ARBA" id="ARBA00022779"/>
    </source>
</evidence>
<evidence type="ECO:0000256" key="9">
    <source>
        <dbReference type="ARBA" id="ARBA00023143"/>
    </source>
</evidence>
<evidence type="ECO:0000256" key="4">
    <source>
        <dbReference type="ARBA" id="ARBA00021870"/>
    </source>
</evidence>
<organism evidence="14 15">
    <name type="scientific">Marivivens donghaensis</name>
    <dbReference type="NCBI Taxonomy" id="1699413"/>
    <lineage>
        <taxon>Bacteria</taxon>
        <taxon>Pseudomonadati</taxon>
        <taxon>Pseudomonadota</taxon>
        <taxon>Alphaproteobacteria</taxon>
        <taxon>Rhodobacterales</taxon>
        <taxon>Paracoccaceae</taxon>
        <taxon>Marivivens group</taxon>
        <taxon>Marivivens</taxon>
    </lineage>
</organism>
<dbReference type="Pfam" id="PF14842">
    <property type="entry name" value="FliG_N"/>
    <property type="match status" value="1"/>
</dbReference>